<evidence type="ECO:0008006" key="3">
    <source>
        <dbReference type="Google" id="ProtNLM"/>
    </source>
</evidence>
<protein>
    <recommendedName>
        <fullName evidence="3">Ig-like domain-containing protein</fullName>
    </recommendedName>
</protein>
<dbReference type="EMBL" id="JXJN01005062">
    <property type="status" value="NOT_ANNOTATED_CDS"/>
    <property type="molecule type" value="Genomic_DNA"/>
</dbReference>
<dbReference type="Gene3D" id="2.60.40.10">
    <property type="entry name" value="Immunoglobulins"/>
    <property type="match status" value="1"/>
</dbReference>
<dbReference type="EnsemblMetazoa" id="GPPI011714-RA">
    <property type="protein sequence ID" value="GPPI011714-PA"/>
    <property type="gene ID" value="GPPI011714"/>
</dbReference>
<dbReference type="InterPro" id="IPR013783">
    <property type="entry name" value="Ig-like_fold"/>
</dbReference>
<proteinExistence type="predicted"/>
<dbReference type="EMBL" id="JXJN01005063">
    <property type="status" value="NOT_ANNOTATED_CDS"/>
    <property type="molecule type" value="Genomic_DNA"/>
</dbReference>
<keyword evidence="2" id="KW-1185">Reference proteome</keyword>
<name>A0A1B0AX54_9MUSC</name>
<sequence>IAKAYSSLITPTNQVAFVLLKCLTGSKHFCISNKLYSSSTYYASAAAAAAATGLASSSTISVTAVSAFEPDFVIPLENVTVAQGRDATFTCVVNNLGGHRVSGDSTPARYF</sequence>
<accession>A0A1B0AX54</accession>
<organism evidence="1 2">
    <name type="scientific">Glossina palpalis gambiensis</name>
    <dbReference type="NCBI Taxonomy" id="67801"/>
    <lineage>
        <taxon>Eukaryota</taxon>
        <taxon>Metazoa</taxon>
        <taxon>Ecdysozoa</taxon>
        <taxon>Arthropoda</taxon>
        <taxon>Hexapoda</taxon>
        <taxon>Insecta</taxon>
        <taxon>Pterygota</taxon>
        <taxon>Neoptera</taxon>
        <taxon>Endopterygota</taxon>
        <taxon>Diptera</taxon>
        <taxon>Brachycera</taxon>
        <taxon>Muscomorpha</taxon>
        <taxon>Hippoboscoidea</taxon>
        <taxon>Glossinidae</taxon>
        <taxon>Glossina</taxon>
    </lineage>
</organism>
<dbReference type="STRING" id="67801.A0A1B0AX54"/>
<evidence type="ECO:0000313" key="1">
    <source>
        <dbReference type="EnsemblMetazoa" id="GPPI011714-PA"/>
    </source>
</evidence>
<evidence type="ECO:0000313" key="2">
    <source>
        <dbReference type="Proteomes" id="UP000092460"/>
    </source>
</evidence>
<reference evidence="2" key="1">
    <citation type="submission" date="2015-01" db="EMBL/GenBank/DDBJ databases">
        <authorList>
            <person name="Aksoy S."/>
            <person name="Warren W."/>
            <person name="Wilson R.K."/>
        </authorList>
    </citation>
    <scope>NUCLEOTIDE SEQUENCE [LARGE SCALE GENOMIC DNA]</scope>
    <source>
        <strain evidence="2">IAEA</strain>
    </source>
</reference>
<reference evidence="1" key="2">
    <citation type="submission" date="2020-05" db="UniProtKB">
        <authorList>
            <consortium name="EnsemblMetazoa"/>
        </authorList>
    </citation>
    <scope>IDENTIFICATION</scope>
    <source>
        <strain evidence="1">IAEA</strain>
    </source>
</reference>
<dbReference type="Proteomes" id="UP000092460">
    <property type="component" value="Unassembled WGS sequence"/>
</dbReference>
<dbReference type="VEuPathDB" id="VectorBase:GPPI011714"/>
<dbReference type="AlphaFoldDB" id="A0A1B0AX54"/>